<sequence>MKRTPSDTTTGVTAYHREKKKTALLKKKKIKRGFDLSDFKPEDVKHNVLPTLQKEKQLNLN</sequence>
<gene>
    <name evidence="1" type="ORF">OUZ56_027778</name>
</gene>
<protein>
    <submittedName>
        <fullName evidence="1">Uncharacterized protein</fullName>
    </submittedName>
</protein>
<evidence type="ECO:0000313" key="2">
    <source>
        <dbReference type="Proteomes" id="UP001234178"/>
    </source>
</evidence>
<reference evidence="1 2" key="1">
    <citation type="journal article" date="2023" name="Nucleic Acids Res.">
        <title>The hologenome of Daphnia magna reveals possible DNA methylation and microbiome-mediated evolution of the host genome.</title>
        <authorList>
            <person name="Chaturvedi A."/>
            <person name="Li X."/>
            <person name="Dhandapani V."/>
            <person name="Marshall H."/>
            <person name="Kissane S."/>
            <person name="Cuenca-Cambronero M."/>
            <person name="Asole G."/>
            <person name="Calvet F."/>
            <person name="Ruiz-Romero M."/>
            <person name="Marangio P."/>
            <person name="Guigo R."/>
            <person name="Rago D."/>
            <person name="Mirbahai L."/>
            <person name="Eastwood N."/>
            <person name="Colbourne J.K."/>
            <person name="Zhou J."/>
            <person name="Mallon E."/>
            <person name="Orsini L."/>
        </authorList>
    </citation>
    <scope>NUCLEOTIDE SEQUENCE [LARGE SCALE GENOMIC DNA]</scope>
    <source>
        <strain evidence="1">LRV0_1</strain>
    </source>
</reference>
<organism evidence="1 2">
    <name type="scientific">Daphnia magna</name>
    <dbReference type="NCBI Taxonomy" id="35525"/>
    <lineage>
        <taxon>Eukaryota</taxon>
        <taxon>Metazoa</taxon>
        <taxon>Ecdysozoa</taxon>
        <taxon>Arthropoda</taxon>
        <taxon>Crustacea</taxon>
        <taxon>Branchiopoda</taxon>
        <taxon>Diplostraca</taxon>
        <taxon>Cladocera</taxon>
        <taxon>Anomopoda</taxon>
        <taxon>Daphniidae</taxon>
        <taxon>Daphnia</taxon>
    </lineage>
</organism>
<dbReference type="EMBL" id="JAOYFB010000040">
    <property type="protein sequence ID" value="KAK4035693.1"/>
    <property type="molecule type" value="Genomic_DNA"/>
</dbReference>
<keyword evidence="2" id="KW-1185">Reference proteome</keyword>
<evidence type="ECO:0000313" key="1">
    <source>
        <dbReference type="EMBL" id="KAK4035693.1"/>
    </source>
</evidence>
<comment type="caution">
    <text evidence="1">The sequence shown here is derived from an EMBL/GenBank/DDBJ whole genome shotgun (WGS) entry which is preliminary data.</text>
</comment>
<proteinExistence type="predicted"/>
<accession>A0ABR0B1W5</accession>
<dbReference type="Proteomes" id="UP001234178">
    <property type="component" value="Unassembled WGS sequence"/>
</dbReference>
<name>A0ABR0B1W5_9CRUS</name>